<protein>
    <submittedName>
        <fullName evidence="3">Arylsulfatase</fullName>
    </submittedName>
</protein>
<dbReference type="SUPFAM" id="SSF53649">
    <property type="entry name" value="Alkaline phosphatase-like"/>
    <property type="match status" value="1"/>
</dbReference>
<dbReference type="InterPro" id="IPR050738">
    <property type="entry name" value="Sulfatase"/>
</dbReference>
<dbReference type="InterPro" id="IPR000917">
    <property type="entry name" value="Sulfatase_N"/>
</dbReference>
<evidence type="ECO:0000313" key="3">
    <source>
        <dbReference type="EMBL" id="MBE6085524.1"/>
    </source>
</evidence>
<dbReference type="PANTHER" id="PTHR42693:SF33">
    <property type="entry name" value="ARYLSULFATASE"/>
    <property type="match status" value="1"/>
</dbReference>
<name>A0A927WQ01_SELRU</name>
<dbReference type="EMBL" id="SVCA01000007">
    <property type="protein sequence ID" value="MBE6085524.1"/>
    <property type="molecule type" value="Genomic_DNA"/>
</dbReference>
<accession>A0A927WQ01</accession>
<organism evidence="3 4">
    <name type="scientific">Selenomonas ruminantium</name>
    <dbReference type="NCBI Taxonomy" id="971"/>
    <lineage>
        <taxon>Bacteria</taxon>
        <taxon>Bacillati</taxon>
        <taxon>Bacillota</taxon>
        <taxon>Negativicutes</taxon>
        <taxon>Selenomonadales</taxon>
        <taxon>Selenomonadaceae</taxon>
        <taxon>Selenomonas</taxon>
    </lineage>
</organism>
<comment type="similarity">
    <text evidence="1">Belongs to the sulfatase family.</text>
</comment>
<feature type="domain" description="Sulfatase N-terminal" evidence="2">
    <location>
        <begin position="264"/>
        <end position="538"/>
    </location>
</feature>
<dbReference type="AlphaFoldDB" id="A0A927WQ01"/>
<evidence type="ECO:0000256" key="1">
    <source>
        <dbReference type="ARBA" id="ARBA00008779"/>
    </source>
</evidence>
<dbReference type="PANTHER" id="PTHR42693">
    <property type="entry name" value="ARYLSULFATASE FAMILY MEMBER"/>
    <property type="match status" value="1"/>
</dbReference>
<dbReference type="Pfam" id="PF00884">
    <property type="entry name" value="Sulfatase"/>
    <property type="match status" value="1"/>
</dbReference>
<proteinExistence type="inferred from homology"/>
<dbReference type="Gene3D" id="3.40.720.10">
    <property type="entry name" value="Alkaline Phosphatase, subunit A"/>
    <property type="match status" value="1"/>
</dbReference>
<dbReference type="GO" id="GO:0004065">
    <property type="term" value="F:arylsulfatase activity"/>
    <property type="evidence" value="ECO:0007669"/>
    <property type="project" value="TreeGrafter"/>
</dbReference>
<sequence>MVFSGLRCEWQGRNGLMKGKQHMTTLEQAYEEYKKNKLSRKSWLCMAESLLAEGRREEAVLFASLLHRNGGNISSLSSLTEKDFYGTERGRDFFRLALMNVSHTPLTIDIYDDAGQNVGLHYRSCVGNFLPGEYDSDNMYRYYCGVYNEGDFINEGFKRLKALDRAKEFSPYRYDNIPFDVMRAQSGNVYQADFGQQTVVLPLAATGPSQRLCLSDGKMEQSMVLGQYEFRMVRVKGKIKITSDGDFLWGEPIVLRHDSKRHRLVLNILLDSLSWAAVREDHYKDVPHLKKFFEQGLIFDEAYSPAEYTFPSLNAMSTGKYMHHSGIIDEGIYAPCEAQTETLSAQMKAQGYYCVNIMGDGRGLMTGAMRGFDRLIINPYLENYTNIGVRRTIDHLEAFNECDNYVFLHISDPHPFSNTIPVSLPTQTKTPWQEMSFADSPREAALRLTSTDFFKADNRYMIRRMDEELGRLFRYIEDNYGEDEYIVNVFSDHGVSIYTDEQYFFKDTQCHVALMCRGAGIPMGKHSQELVNGIDLYAIMARECGFMQLLSSTDANLPAAFGGQEREIIYSNSIFPGQTYKLCMRTRDYECRLETKAVVSLEGRINIDDFTMQVYTRGKEHSIVEDSYIKNYFIDKAAEFLVGLVEEI</sequence>
<evidence type="ECO:0000313" key="4">
    <source>
        <dbReference type="Proteomes" id="UP000772151"/>
    </source>
</evidence>
<dbReference type="InterPro" id="IPR017850">
    <property type="entry name" value="Alkaline_phosphatase_core_sf"/>
</dbReference>
<comment type="caution">
    <text evidence="3">The sequence shown here is derived from an EMBL/GenBank/DDBJ whole genome shotgun (WGS) entry which is preliminary data.</text>
</comment>
<dbReference type="Proteomes" id="UP000772151">
    <property type="component" value="Unassembled WGS sequence"/>
</dbReference>
<reference evidence="3" key="1">
    <citation type="submission" date="2019-04" db="EMBL/GenBank/DDBJ databases">
        <title>Evolution of Biomass-Degrading Anaerobic Consortia Revealed by Metagenomics.</title>
        <authorList>
            <person name="Peng X."/>
        </authorList>
    </citation>
    <scope>NUCLEOTIDE SEQUENCE</scope>
    <source>
        <strain evidence="3">SIG242</strain>
    </source>
</reference>
<gene>
    <name evidence="3" type="ORF">E7203_08770</name>
</gene>
<evidence type="ECO:0000259" key="2">
    <source>
        <dbReference type="Pfam" id="PF00884"/>
    </source>
</evidence>